<gene>
    <name evidence="1" type="ORF">GJR95_36525</name>
</gene>
<dbReference type="EMBL" id="CP045997">
    <property type="protein sequence ID" value="QHW00192.1"/>
    <property type="molecule type" value="Genomic_DNA"/>
</dbReference>
<reference evidence="1 2" key="1">
    <citation type="submission" date="2019-11" db="EMBL/GenBank/DDBJ databases">
        <title>Spirosoma endbachense sp. nov., isolated from a natural salt meadow.</title>
        <authorList>
            <person name="Rojas J."/>
            <person name="Ambika Manirajan B."/>
            <person name="Ratering S."/>
            <person name="Suarez C."/>
            <person name="Geissler-Plaum R."/>
            <person name="Schnell S."/>
        </authorList>
    </citation>
    <scope>NUCLEOTIDE SEQUENCE [LARGE SCALE GENOMIC DNA]</scope>
    <source>
        <strain evidence="1 2">I-24</strain>
    </source>
</reference>
<evidence type="ECO:0000313" key="2">
    <source>
        <dbReference type="Proteomes" id="UP000464577"/>
    </source>
</evidence>
<organism evidence="1 2">
    <name type="scientific">Spirosoma endbachense</name>
    <dbReference type="NCBI Taxonomy" id="2666025"/>
    <lineage>
        <taxon>Bacteria</taxon>
        <taxon>Pseudomonadati</taxon>
        <taxon>Bacteroidota</taxon>
        <taxon>Cytophagia</taxon>
        <taxon>Cytophagales</taxon>
        <taxon>Cytophagaceae</taxon>
        <taxon>Spirosoma</taxon>
    </lineage>
</organism>
<dbReference type="KEGG" id="senf:GJR95_36525"/>
<proteinExistence type="predicted"/>
<keyword evidence="2" id="KW-1185">Reference proteome</keyword>
<accession>A0A6P1W408</accession>
<dbReference type="Proteomes" id="UP000464577">
    <property type="component" value="Chromosome"/>
</dbReference>
<evidence type="ECO:0000313" key="1">
    <source>
        <dbReference type="EMBL" id="QHW00192.1"/>
    </source>
</evidence>
<dbReference type="AlphaFoldDB" id="A0A6P1W408"/>
<name>A0A6P1W408_9BACT</name>
<protein>
    <submittedName>
        <fullName evidence="1">Uncharacterized protein</fullName>
    </submittedName>
</protein>
<dbReference type="RefSeq" id="WP_162390582.1">
    <property type="nucleotide sequence ID" value="NZ_CP045997.1"/>
</dbReference>
<sequence>MTTESKQDEWVPFSVPLETAQSWISNWIDANPEGKQLSPTEMRAFVVRRADFVELLKQDDTEFIRMYIGRKEDLKEGRLRPCLLLVSAAHQKDIDPTGSDPDMIVDLVGPMVINTGNEAIEETYNVFDFSHGCPPYCDPESPLFIGPADENCG</sequence>